<dbReference type="AlphaFoldDB" id="T1DRL0"/>
<accession>T1DRL0</accession>
<dbReference type="EMBL" id="BAOU01000025">
    <property type="protein sequence ID" value="GAD05320.1"/>
    <property type="molecule type" value="Genomic_DNA"/>
</dbReference>
<feature type="region of interest" description="Disordered" evidence="1">
    <location>
        <begin position="17"/>
        <end position="44"/>
    </location>
</feature>
<evidence type="ECO:0000313" key="2">
    <source>
        <dbReference type="EMBL" id="GAD05320.1"/>
    </source>
</evidence>
<proteinExistence type="predicted"/>
<gene>
    <name evidence="2" type="ORF">PORCRE_1020</name>
</gene>
<protein>
    <submittedName>
        <fullName evidence="2">Uncharacterized protein</fullName>
    </submittedName>
</protein>
<comment type="caution">
    <text evidence="2">The sequence shown here is derived from an EMBL/GenBank/DDBJ whole genome shotgun (WGS) entry which is preliminary data.</text>
</comment>
<dbReference type="Proteomes" id="UP000018031">
    <property type="component" value="Unassembled WGS sequence"/>
</dbReference>
<reference evidence="3" key="1">
    <citation type="journal article" date="2013" name="Genome">
        <title>Draft Genome Sequences of Porphyromonas crevioricanis JCM 15906T and Porphyromonas cansulci JCM 13913T Isolated from a Canine Oral Cavity.</title>
        <authorList>
            <person name="Sakamoto M."/>
            <person name="Tanaka N."/>
            <person name="Shiwa Y."/>
            <person name="Yoshikawa H."/>
            <person name="Ohkuma M."/>
        </authorList>
    </citation>
    <scope>NUCLEOTIDE SEQUENCE [LARGE SCALE GENOMIC DNA]</scope>
    <source>
        <strain evidence="3">JCM 15906</strain>
    </source>
</reference>
<reference evidence="2 3" key="2">
    <citation type="journal article" date="2013" name="Genome Announc.">
        <title>Draft Genome Sequences of Porphyromonas crevioricanis JCM 15906T and Porphyromonas cansulci JCM 13913T Isolated from a Canine Oral Cavity.</title>
        <authorList>
            <person name="Sakamoto M."/>
            <person name="Tanaka N."/>
            <person name="Shiwa Y."/>
            <person name="Yoshikawa H."/>
            <person name="Ohkuma M."/>
        </authorList>
    </citation>
    <scope>NUCLEOTIDE SEQUENCE [LARGE SCALE GENOMIC DNA]</scope>
    <source>
        <strain evidence="2 3">JCM 15906</strain>
    </source>
</reference>
<evidence type="ECO:0000313" key="3">
    <source>
        <dbReference type="Proteomes" id="UP000018031"/>
    </source>
</evidence>
<organism evidence="2 3">
    <name type="scientific">Porphyromonas crevioricanis JCM 15906</name>
    <dbReference type="NCBI Taxonomy" id="1305617"/>
    <lineage>
        <taxon>Bacteria</taxon>
        <taxon>Pseudomonadati</taxon>
        <taxon>Bacteroidota</taxon>
        <taxon>Bacteroidia</taxon>
        <taxon>Bacteroidales</taxon>
        <taxon>Porphyromonadaceae</taxon>
        <taxon>Porphyromonas</taxon>
    </lineage>
</organism>
<sequence>MANTLCKCIVHESLGKGTLLPSNKQDDREGLKSPLPNTSDSLCC</sequence>
<evidence type="ECO:0000256" key="1">
    <source>
        <dbReference type="SAM" id="MobiDB-lite"/>
    </source>
</evidence>
<feature type="compositionally biased region" description="Polar residues" evidence="1">
    <location>
        <begin position="35"/>
        <end position="44"/>
    </location>
</feature>
<name>T1DRL0_9PORP</name>